<reference evidence="2" key="1">
    <citation type="submission" date="2016-10" db="EMBL/GenBank/DDBJ databases">
        <authorList>
            <person name="Varghese N."/>
            <person name="Submissions S."/>
        </authorList>
    </citation>
    <scope>NUCLEOTIDE SEQUENCE [LARGE SCALE GENOMIC DNA]</scope>
    <source>
        <strain evidence="2">DSM 44675</strain>
    </source>
</reference>
<sequence>MGGHVGRVGGAVLAVLTIAGGGLGLGVGTAGAGLGSSKYGQPLCSNVDSGVLCDGERFGSTTWVGDTELTYSGTDRAAPGDETSFRVSFIGSRDVLHPMVVTSLTHQVPSGFEFTGATVKTGGNRELDPGVVVDPATGNVTVMAPDGGWTIPKDNTSSGYLVFELDYTVTDVDGDSTSRIAFTGTDSASARWVATGNTQGYRDFKEGPFGSTSYGEPFGS</sequence>
<organism evidence="1 2">
    <name type="scientific">Rhodococcus maanshanensis</name>
    <dbReference type="NCBI Taxonomy" id="183556"/>
    <lineage>
        <taxon>Bacteria</taxon>
        <taxon>Bacillati</taxon>
        <taxon>Actinomycetota</taxon>
        <taxon>Actinomycetes</taxon>
        <taxon>Mycobacteriales</taxon>
        <taxon>Nocardiaceae</taxon>
        <taxon>Rhodococcus</taxon>
    </lineage>
</organism>
<evidence type="ECO:0000313" key="2">
    <source>
        <dbReference type="Proteomes" id="UP000198677"/>
    </source>
</evidence>
<keyword evidence="2" id="KW-1185">Reference proteome</keyword>
<accession>A0A1H7S2F6</accession>
<dbReference type="AlphaFoldDB" id="A0A1H7S2F6"/>
<evidence type="ECO:0000313" key="1">
    <source>
        <dbReference type="EMBL" id="SEL65747.1"/>
    </source>
</evidence>
<dbReference type="EMBL" id="FOAW01000012">
    <property type="protein sequence ID" value="SEL65747.1"/>
    <property type="molecule type" value="Genomic_DNA"/>
</dbReference>
<name>A0A1H7S2F6_9NOCA</name>
<proteinExistence type="predicted"/>
<gene>
    <name evidence="1" type="ORF">SAMN05444583_11295</name>
</gene>
<dbReference type="Proteomes" id="UP000198677">
    <property type="component" value="Unassembled WGS sequence"/>
</dbReference>
<protein>
    <submittedName>
        <fullName evidence="1">Uncharacterized protein</fullName>
    </submittedName>
</protein>